<dbReference type="PANTHER" id="PTHR43818">
    <property type="entry name" value="BCDNA.GH03377"/>
    <property type="match status" value="1"/>
</dbReference>
<feature type="domain" description="GFO/IDH/MocA-like oxidoreductase" evidence="3">
    <location>
        <begin position="165"/>
        <end position="293"/>
    </location>
</feature>
<dbReference type="SUPFAM" id="SSF51735">
    <property type="entry name" value="NAD(P)-binding Rossmann-fold domains"/>
    <property type="match status" value="1"/>
</dbReference>
<evidence type="ECO:0000259" key="2">
    <source>
        <dbReference type="Pfam" id="PF01408"/>
    </source>
</evidence>
<feature type="signal peptide" evidence="1">
    <location>
        <begin position="1"/>
        <end position="24"/>
    </location>
</feature>
<dbReference type="EMBL" id="JAETXX010000005">
    <property type="protein sequence ID" value="MCF8715008.1"/>
    <property type="molecule type" value="Genomic_DNA"/>
</dbReference>
<dbReference type="InterPro" id="IPR000683">
    <property type="entry name" value="Gfo/Idh/MocA-like_OxRdtase_N"/>
</dbReference>
<dbReference type="Proteomes" id="UP000829517">
    <property type="component" value="Unassembled WGS sequence"/>
</dbReference>
<dbReference type="RefSeq" id="WP_236958974.1">
    <property type="nucleotide sequence ID" value="NZ_JAETXX010000005.1"/>
</dbReference>
<keyword evidence="5" id="KW-1185">Reference proteome</keyword>
<feature type="domain" description="Gfo/Idh/MocA-like oxidoreductase N-terminal" evidence="2">
    <location>
        <begin position="34"/>
        <end position="154"/>
    </location>
</feature>
<dbReference type="Pfam" id="PF01408">
    <property type="entry name" value="GFO_IDH_MocA"/>
    <property type="match status" value="1"/>
</dbReference>
<evidence type="ECO:0000259" key="3">
    <source>
        <dbReference type="Pfam" id="PF22725"/>
    </source>
</evidence>
<comment type="caution">
    <text evidence="4">The sequence shown here is derived from an EMBL/GenBank/DDBJ whole genome shotgun (WGS) entry which is preliminary data.</text>
</comment>
<dbReference type="Pfam" id="PF22725">
    <property type="entry name" value="GFO_IDH_MocA_C3"/>
    <property type="match status" value="1"/>
</dbReference>
<dbReference type="Gene3D" id="3.40.50.720">
    <property type="entry name" value="NAD(P)-binding Rossmann-like Domain"/>
    <property type="match status" value="1"/>
</dbReference>
<reference evidence="4 5" key="1">
    <citation type="submission" date="2021-01" db="EMBL/GenBank/DDBJ databases">
        <title>Genome sequencing of Joostella atrarenae M1-2 (= KCTC 23194).</title>
        <authorList>
            <person name="Zakaria M.R."/>
            <person name="Lam M.Q."/>
            <person name="Chong C.S."/>
        </authorList>
    </citation>
    <scope>NUCLEOTIDE SEQUENCE [LARGE SCALE GENOMIC DNA]</scope>
    <source>
        <strain evidence="4 5">M1-2</strain>
    </source>
</reference>
<sequence length="397" mass="43873">MKRRDFVMKSSAALAATSVFGTVAANSFSFDKPIQIGVIGTGSRGGGLIPFLNEIEGITVGACCDVLPFRLEKGLKRAGKQAKSYTDYNDLLADKNIDAVLIATPFATHGKIAMDALKAGKHVYCEKTMTRGYKEIKDLVDLAQSSGKIVQTGHQYHSSRMYVDIVKMINEGKVGNITAFECQWNRNGDWRRAVPDPSLEHAINWRMYEEFSGGLVAELCSHQIDFVNWVTKSTPQRVMGMGGIDYWKDGRETYDNVHLMYEYPQGVKATFTCLTSNAKDDYQIKVIGDKGTLILDYTKAWFYPEGKKQNSKVLGDVDGVSGATITTGWDEGKGIPLNIDHEDPSKQALMDFRDSILTNKQPISNVVTGANAAIAVQMGIDAMHQNRIVTWEESSLL</sequence>
<gene>
    <name evidence="4" type="ORF">JM658_09255</name>
</gene>
<evidence type="ECO:0000256" key="1">
    <source>
        <dbReference type="SAM" id="SignalP"/>
    </source>
</evidence>
<evidence type="ECO:0000313" key="4">
    <source>
        <dbReference type="EMBL" id="MCF8715008.1"/>
    </source>
</evidence>
<organism evidence="4 5">
    <name type="scientific">Joostella atrarenae</name>
    <dbReference type="NCBI Taxonomy" id="679257"/>
    <lineage>
        <taxon>Bacteria</taxon>
        <taxon>Pseudomonadati</taxon>
        <taxon>Bacteroidota</taxon>
        <taxon>Flavobacteriia</taxon>
        <taxon>Flavobacteriales</taxon>
        <taxon>Flavobacteriaceae</taxon>
        <taxon>Joostella</taxon>
    </lineage>
</organism>
<name>A0ABS9J3K6_9FLAO</name>
<dbReference type="InterPro" id="IPR055170">
    <property type="entry name" value="GFO_IDH_MocA-like_dom"/>
</dbReference>
<feature type="chain" id="PRO_5046269704" evidence="1">
    <location>
        <begin position="25"/>
        <end position="397"/>
    </location>
</feature>
<dbReference type="SUPFAM" id="SSF55347">
    <property type="entry name" value="Glyceraldehyde-3-phosphate dehydrogenase-like, C-terminal domain"/>
    <property type="match status" value="1"/>
</dbReference>
<evidence type="ECO:0000313" key="5">
    <source>
        <dbReference type="Proteomes" id="UP000829517"/>
    </source>
</evidence>
<dbReference type="Gene3D" id="3.30.360.10">
    <property type="entry name" value="Dihydrodipicolinate Reductase, domain 2"/>
    <property type="match status" value="1"/>
</dbReference>
<dbReference type="InterPro" id="IPR050463">
    <property type="entry name" value="Gfo/Idh/MocA_oxidrdct_glycsds"/>
</dbReference>
<protein>
    <submittedName>
        <fullName evidence="4">Gfo/Idh/MocA family oxidoreductase</fullName>
    </submittedName>
</protein>
<proteinExistence type="predicted"/>
<dbReference type="PANTHER" id="PTHR43818:SF12">
    <property type="entry name" value="NADH-DEPENDENT DEHYDROGENASE-RELATED"/>
    <property type="match status" value="1"/>
</dbReference>
<dbReference type="InterPro" id="IPR036291">
    <property type="entry name" value="NAD(P)-bd_dom_sf"/>
</dbReference>
<accession>A0ABS9J3K6</accession>
<keyword evidence="1" id="KW-0732">Signal</keyword>